<keyword evidence="7" id="KW-1185">Reference proteome</keyword>
<evidence type="ECO:0000313" key="7">
    <source>
        <dbReference type="Proteomes" id="UP001145069"/>
    </source>
</evidence>
<dbReference type="InterPro" id="IPR029510">
    <property type="entry name" value="Ald_DH_CS_GLU"/>
</dbReference>
<dbReference type="GO" id="GO:0016620">
    <property type="term" value="F:oxidoreductase activity, acting on the aldehyde or oxo group of donors, NAD or NADP as acceptor"/>
    <property type="evidence" value="ECO:0007669"/>
    <property type="project" value="InterPro"/>
</dbReference>
<dbReference type="Gene3D" id="3.40.309.10">
    <property type="entry name" value="Aldehyde Dehydrogenase, Chain A, domain 2"/>
    <property type="match status" value="1"/>
</dbReference>
<dbReference type="PANTHER" id="PTHR11699">
    <property type="entry name" value="ALDEHYDE DEHYDROGENASE-RELATED"/>
    <property type="match status" value="1"/>
</dbReference>
<proteinExistence type="inferred from homology"/>
<evidence type="ECO:0000256" key="2">
    <source>
        <dbReference type="ARBA" id="ARBA00023002"/>
    </source>
</evidence>
<evidence type="ECO:0000256" key="1">
    <source>
        <dbReference type="ARBA" id="ARBA00009986"/>
    </source>
</evidence>
<dbReference type="InterPro" id="IPR016162">
    <property type="entry name" value="Ald_DH_N"/>
</dbReference>
<dbReference type="InterPro" id="IPR016160">
    <property type="entry name" value="Ald_DH_CS_CYS"/>
</dbReference>
<feature type="domain" description="Aldehyde dehydrogenase" evidence="5">
    <location>
        <begin position="27"/>
        <end position="492"/>
    </location>
</feature>
<dbReference type="Proteomes" id="UP001145069">
    <property type="component" value="Unassembled WGS sequence"/>
</dbReference>
<dbReference type="RefSeq" id="WP_272446652.1">
    <property type="nucleotide sequence ID" value="NZ_JAMQKC010000010.1"/>
</dbReference>
<accession>A0A9X3WDE8</accession>
<keyword evidence="2 4" id="KW-0560">Oxidoreductase</keyword>
<dbReference type="PROSITE" id="PS00687">
    <property type="entry name" value="ALDEHYDE_DEHYDR_GLU"/>
    <property type="match status" value="1"/>
</dbReference>
<dbReference type="Gene3D" id="3.40.605.10">
    <property type="entry name" value="Aldehyde Dehydrogenase, Chain A, domain 1"/>
    <property type="match status" value="1"/>
</dbReference>
<dbReference type="Pfam" id="PF00171">
    <property type="entry name" value="Aldedh"/>
    <property type="match status" value="1"/>
</dbReference>
<name>A0A9X3WDE8_9BACI</name>
<evidence type="ECO:0000259" key="5">
    <source>
        <dbReference type="Pfam" id="PF00171"/>
    </source>
</evidence>
<comment type="caution">
    <text evidence="6">The sequence shown here is derived from an EMBL/GenBank/DDBJ whole genome shotgun (WGS) entry which is preliminary data.</text>
</comment>
<evidence type="ECO:0000256" key="3">
    <source>
        <dbReference type="PROSITE-ProRule" id="PRU10007"/>
    </source>
</evidence>
<dbReference type="PROSITE" id="PS00070">
    <property type="entry name" value="ALDEHYDE_DEHYDR_CYS"/>
    <property type="match status" value="1"/>
</dbReference>
<dbReference type="InterPro" id="IPR016163">
    <property type="entry name" value="Ald_DH_C"/>
</dbReference>
<feature type="active site" evidence="3">
    <location>
        <position position="264"/>
    </location>
</feature>
<dbReference type="InterPro" id="IPR016161">
    <property type="entry name" value="Ald_DH/histidinol_DH"/>
</dbReference>
<evidence type="ECO:0000313" key="6">
    <source>
        <dbReference type="EMBL" id="MDC3417582.1"/>
    </source>
</evidence>
<evidence type="ECO:0000256" key="4">
    <source>
        <dbReference type="RuleBase" id="RU003345"/>
    </source>
</evidence>
<dbReference type="FunFam" id="3.40.605.10:FF:000007">
    <property type="entry name" value="NAD/NADP-dependent betaine aldehyde dehydrogenase"/>
    <property type="match status" value="1"/>
</dbReference>
<dbReference type="InterPro" id="IPR015590">
    <property type="entry name" value="Aldehyde_DH_dom"/>
</dbReference>
<dbReference type="FunFam" id="3.40.309.10:FF:000002">
    <property type="entry name" value="Methylmalonate-semialdehyde dehydrogenase (Acylating)"/>
    <property type="match status" value="1"/>
</dbReference>
<dbReference type="SUPFAM" id="SSF53720">
    <property type="entry name" value="ALDH-like"/>
    <property type="match status" value="1"/>
</dbReference>
<gene>
    <name evidence="6" type="ORF">NC799_11810</name>
</gene>
<reference evidence="6" key="1">
    <citation type="submission" date="2022-06" db="EMBL/GenBank/DDBJ databases">
        <title>Aquibacillus sp. a new bacterium isolated from soil saline samples.</title>
        <authorList>
            <person name="Galisteo C."/>
            <person name="De La Haba R."/>
            <person name="Sanchez-Porro C."/>
            <person name="Ventosa A."/>
        </authorList>
    </citation>
    <scope>NUCLEOTIDE SEQUENCE</scope>
    <source>
        <strain evidence="6">3ASR75-54</strain>
    </source>
</reference>
<protein>
    <submittedName>
        <fullName evidence="6">Aldehyde dehydrogenase family protein</fullName>
    </submittedName>
</protein>
<sequence length="496" mass="53793">MITSTNMLGWLERNQPKTYGNFINGKWIASKSQQTYPIYHAANKREVLASFQQSTEDDVDAAVWAANEAFQSWSQVPGPDRGAILYRFAELLEQNVEELAYMLSAEQGKLLAESRGEVLRAAKETRFCAGEAFRIEGQTLPAERTGVWNSTVRKPIGVIAAIAPWNFPVVTPVRKIIPALAYGCTVVYKPASITPWTSARLMELLAEAGVPSGAVNLIVGSGSKIGHSLINHPDIKGISFTGSTKIGKNINETAAKRLVKTQLELGGKNPAVVLDFDDAKVVAKQIVAAAFACSGQRCTAISRIVVVQEKKQQLVDALLEEVKNIRVGPAWEENANMGPLVNKPQLDIVQHYVNVGQQEGAKLLFGGDVLTEGVYADGHYMVPALFDEVEPQMQIAKEEIFGPVLTITTVGSMEEALAVANDVDYGLAASVFTKDLHSAYAFAERLQSGMVHINHGTASAAHLPFGGTKQSGFGAFSIGQTNAEFFTELKAVYFQY</sequence>
<comment type="similarity">
    <text evidence="1 4">Belongs to the aldehyde dehydrogenase family.</text>
</comment>
<dbReference type="EMBL" id="JAMQKC010000010">
    <property type="protein sequence ID" value="MDC3417582.1"/>
    <property type="molecule type" value="Genomic_DNA"/>
</dbReference>
<dbReference type="AlphaFoldDB" id="A0A9X3WDE8"/>
<organism evidence="6 7">
    <name type="scientific">Aquibacillus salsiterrae</name>
    <dbReference type="NCBI Taxonomy" id="2950439"/>
    <lineage>
        <taxon>Bacteria</taxon>
        <taxon>Bacillati</taxon>
        <taxon>Bacillota</taxon>
        <taxon>Bacilli</taxon>
        <taxon>Bacillales</taxon>
        <taxon>Bacillaceae</taxon>
        <taxon>Aquibacillus</taxon>
    </lineage>
</organism>